<name>A0A1F5L0L0_PENAI</name>
<feature type="transmembrane region" description="Helical" evidence="1">
    <location>
        <begin position="103"/>
        <end position="125"/>
    </location>
</feature>
<accession>A0A1F5L0L0</accession>
<organism evidence="2 3">
    <name type="scientific">Penicillium arizonense</name>
    <dbReference type="NCBI Taxonomy" id="1835702"/>
    <lineage>
        <taxon>Eukaryota</taxon>
        <taxon>Fungi</taxon>
        <taxon>Dikarya</taxon>
        <taxon>Ascomycota</taxon>
        <taxon>Pezizomycotina</taxon>
        <taxon>Eurotiomycetes</taxon>
        <taxon>Eurotiomycetidae</taxon>
        <taxon>Eurotiales</taxon>
        <taxon>Aspergillaceae</taxon>
        <taxon>Penicillium</taxon>
    </lineage>
</organism>
<keyword evidence="1" id="KW-0472">Membrane</keyword>
<keyword evidence="1" id="KW-0812">Transmembrane</keyword>
<feature type="transmembrane region" description="Helical" evidence="1">
    <location>
        <begin position="145"/>
        <end position="172"/>
    </location>
</feature>
<protein>
    <submittedName>
        <fullName evidence="2">Uncharacterized protein</fullName>
    </submittedName>
</protein>
<dbReference type="GeneID" id="34582657"/>
<dbReference type="Proteomes" id="UP000177622">
    <property type="component" value="Unassembled WGS sequence"/>
</dbReference>
<evidence type="ECO:0000313" key="3">
    <source>
        <dbReference type="Proteomes" id="UP000177622"/>
    </source>
</evidence>
<dbReference type="RefSeq" id="XP_022482221.1">
    <property type="nucleotide sequence ID" value="XM_022637923.1"/>
</dbReference>
<keyword evidence="3" id="KW-1185">Reference proteome</keyword>
<reference evidence="2 3" key="1">
    <citation type="journal article" date="2016" name="Sci. Rep.">
        <title>Penicillium arizonense, a new, genome sequenced fungal species, reveals a high chemical diversity in secreted metabolites.</title>
        <authorList>
            <person name="Grijseels S."/>
            <person name="Nielsen J.C."/>
            <person name="Randelovic M."/>
            <person name="Nielsen J."/>
            <person name="Nielsen K.F."/>
            <person name="Workman M."/>
            <person name="Frisvad J.C."/>
        </authorList>
    </citation>
    <scope>NUCLEOTIDE SEQUENCE [LARGE SCALE GENOMIC DNA]</scope>
    <source>
        <strain evidence="2 3">CBS 141311</strain>
    </source>
</reference>
<evidence type="ECO:0000256" key="1">
    <source>
        <dbReference type="SAM" id="Phobius"/>
    </source>
</evidence>
<dbReference type="AlphaFoldDB" id="A0A1F5L0L0"/>
<dbReference type="STRING" id="1835702.A0A1F5L0L0"/>
<keyword evidence="1" id="KW-1133">Transmembrane helix</keyword>
<dbReference type="EMBL" id="LXJU01000120">
    <property type="protein sequence ID" value="OGE46753.1"/>
    <property type="molecule type" value="Genomic_DNA"/>
</dbReference>
<comment type="caution">
    <text evidence="2">The sequence shown here is derived from an EMBL/GenBank/DDBJ whole genome shotgun (WGS) entry which is preliminary data.</text>
</comment>
<sequence length="175" mass="19501">MPSFFTQGVIRMRLVVSFLTINWLGLATLSSASAHLADVLQNRAKSDLVNANDFMQDITFQKLMSNILVSMVITALVSAVLFIFGILLLVHPRWLREDCMVRIYYGCMTFLLSLPVISLGGYAAGRIHGFQSSFEFFGRDGSFPYYIVMYYGAVGQATFGSVLFILILIHFVTSG</sequence>
<feature type="transmembrane region" description="Helical" evidence="1">
    <location>
        <begin position="67"/>
        <end position="91"/>
    </location>
</feature>
<gene>
    <name evidence="2" type="ORF">PENARI_c120G08125</name>
</gene>
<evidence type="ECO:0000313" key="2">
    <source>
        <dbReference type="EMBL" id="OGE46753.1"/>
    </source>
</evidence>
<dbReference type="OrthoDB" id="3556886at2759"/>
<proteinExistence type="predicted"/>